<keyword evidence="8" id="KW-1185">Reference proteome</keyword>
<sequence length="239" mass="25495">MYAWQFFSLAVGICASGLGVDKRSDDFDPQAMLTLIHQQADTIANMQAKLTALENSMSAAQAIDSYIGHKGKFSSSSSVKRSSRAASEVDPDLNNPRLLSKLLGLEDVWLAFTAHMSQSGVAVGTSSPFLFDAVVTNIGNGYNPHTGVFIAPYNGIYAFFFSIMNHGSSALHVAIEKTGTVLASTYAQGISSTYDKASVMATVSLQKGDQVFVRRVDGDTNILGEAATMFSGFLISPEP</sequence>
<dbReference type="AlphaFoldDB" id="A0ABD0JHC5"/>
<evidence type="ECO:0000256" key="4">
    <source>
        <dbReference type="SAM" id="Coils"/>
    </source>
</evidence>
<dbReference type="GO" id="GO:0005576">
    <property type="term" value="C:extracellular region"/>
    <property type="evidence" value="ECO:0007669"/>
    <property type="project" value="UniProtKB-SubCell"/>
</dbReference>
<name>A0ABD0JHC5_9CAEN</name>
<gene>
    <name evidence="7" type="ORF">BaRGS_00034416</name>
</gene>
<dbReference type="SUPFAM" id="SSF49842">
    <property type="entry name" value="TNF-like"/>
    <property type="match status" value="1"/>
</dbReference>
<proteinExistence type="predicted"/>
<evidence type="ECO:0000313" key="8">
    <source>
        <dbReference type="Proteomes" id="UP001519460"/>
    </source>
</evidence>
<dbReference type="Pfam" id="PF00386">
    <property type="entry name" value="C1q"/>
    <property type="match status" value="1"/>
</dbReference>
<evidence type="ECO:0000256" key="2">
    <source>
        <dbReference type="ARBA" id="ARBA00022525"/>
    </source>
</evidence>
<protein>
    <recommendedName>
        <fullName evidence="6">C1q domain-containing protein</fullName>
    </recommendedName>
</protein>
<keyword evidence="2" id="KW-0964">Secreted</keyword>
<organism evidence="7 8">
    <name type="scientific">Batillaria attramentaria</name>
    <dbReference type="NCBI Taxonomy" id="370345"/>
    <lineage>
        <taxon>Eukaryota</taxon>
        <taxon>Metazoa</taxon>
        <taxon>Spiralia</taxon>
        <taxon>Lophotrochozoa</taxon>
        <taxon>Mollusca</taxon>
        <taxon>Gastropoda</taxon>
        <taxon>Caenogastropoda</taxon>
        <taxon>Sorbeoconcha</taxon>
        <taxon>Cerithioidea</taxon>
        <taxon>Batillariidae</taxon>
        <taxon>Batillaria</taxon>
    </lineage>
</organism>
<reference evidence="7 8" key="1">
    <citation type="journal article" date="2023" name="Sci. Data">
        <title>Genome assembly of the Korean intertidal mud-creeper Batillaria attramentaria.</title>
        <authorList>
            <person name="Patra A.K."/>
            <person name="Ho P.T."/>
            <person name="Jun S."/>
            <person name="Lee S.J."/>
            <person name="Kim Y."/>
            <person name="Won Y.J."/>
        </authorList>
    </citation>
    <scope>NUCLEOTIDE SEQUENCE [LARGE SCALE GENOMIC DNA]</scope>
    <source>
        <strain evidence="7">Wonlab-2016</strain>
    </source>
</reference>
<keyword evidence="4" id="KW-0175">Coiled coil</keyword>
<dbReference type="InterPro" id="IPR001073">
    <property type="entry name" value="C1q_dom"/>
</dbReference>
<feature type="coiled-coil region" evidence="4">
    <location>
        <begin position="36"/>
        <end position="63"/>
    </location>
</feature>
<feature type="domain" description="C1q" evidence="6">
    <location>
        <begin position="105"/>
        <end position="239"/>
    </location>
</feature>
<evidence type="ECO:0000256" key="1">
    <source>
        <dbReference type="ARBA" id="ARBA00004613"/>
    </source>
</evidence>
<dbReference type="InterPro" id="IPR008983">
    <property type="entry name" value="Tumour_necrosis_fac-like_dom"/>
</dbReference>
<evidence type="ECO:0000256" key="3">
    <source>
        <dbReference type="ARBA" id="ARBA00022729"/>
    </source>
</evidence>
<keyword evidence="3 5" id="KW-0732">Signal</keyword>
<evidence type="ECO:0000256" key="5">
    <source>
        <dbReference type="SAM" id="SignalP"/>
    </source>
</evidence>
<comment type="subcellular location">
    <subcellularLocation>
        <location evidence="1">Secreted</location>
    </subcellularLocation>
</comment>
<dbReference type="SMART" id="SM00110">
    <property type="entry name" value="C1Q"/>
    <property type="match status" value="1"/>
</dbReference>
<dbReference type="Proteomes" id="UP001519460">
    <property type="component" value="Unassembled WGS sequence"/>
</dbReference>
<dbReference type="PANTHER" id="PTHR22923">
    <property type="entry name" value="CEREBELLIN-RELATED"/>
    <property type="match status" value="1"/>
</dbReference>
<dbReference type="PANTHER" id="PTHR22923:SF116">
    <property type="entry name" value="C1Q DOMAIN-CONTAINING PROTEIN"/>
    <property type="match status" value="1"/>
</dbReference>
<evidence type="ECO:0000313" key="7">
    <source>
        <dbReference type="EMBL" id="KAK7474368.1"/>
    </source>
</evidence>
<comment type="caution">
    <text evidence="7">The sequence shown here is derived from an EMBL/GenBank/DDBJ whole genome shotgun (WGS) entry which is preliminary data.</text>
</comment>
<feature type="signal peptide" evidence="5">
    <location>
        <begin position="1"/>
        <end position="19"/>
    </location>
</feature>
<evidence type="ECO:0000259" key="6">
    <source>
        <dbReference type="PROSITE" id="PS50871"/>
    </source>
</evidence>
<dbReference type="Gene3D" id="2.60.120.40">
    <property type="match status" value="1"/>
</dbReference>
<dbReference type="InterPro" id="IPR050822">
    <property type="entry name" value="Cerebellin_Synaptic_Org"/>
</dbReference>
<dbReference type="PRINTS" id="PR00007">
    <property type="entry name" value="COMPLEMNTC1Q"/>
</dbReference>
<feature type="chain" id="PRO_5044844319" description="C1q domain-containing protein" evidence="5">
    <location>
        <begin position="20"/>
        <end position="239"/>
    </location>
</feature>
<accession>A0ABD0JHC5</accession>
<dbReference type="PROSITE" id="PS50871">
    <property type="entry name" value="C1Q"/>
    <property type="match status" value="1"/>
</dbReference>
<dbReference type="EMBL" id="JACVVK020000439">
    <property type="protein sequence ID" value="KAK7474368.1"/>
    <property type="molecule type" value="Genomic_DNA"/>
</dbReference>